<dbReference type="Gene3D" id="2.60.40.10">
    <property type="entry name" value="Immunoglobulins"/>
    <property type="match status" value="3"/>
</dbReference>
<protein>
    <submittedName>
        <fullName evidence="2">Ig domain-containing protein</fullName>
    </submittedName>
</protein>
<proteinExistence type="predicted"/>
<name>A0AAU7DJY6_9BACT</name>
<dbReference type="Pfam" id="PF05345">
    <property type="entry name" value="He_PIG"/>
    <property type="match status" value="3"/>
</dbReference>
<sequence length="831" mass="85802">MPLLFLRNCRLFAPVALVFVALTIFPMARATAATLTISTKTLPAGYVNSAYSHSLAATGGSGTGYSWSVISGTLPKGITLTATTGLLHGTPTVVSRATLTFRVKDSAGHTASATLAIAIHPALTIKAITVPKAYVGSPYSLTFMATGGSGTGLSWSVASGSLPNGLAISTAGKISGQPTKTGNSAVSIEVKDSAGNTAKFAFTLVVGPKLVITTAGPLPVGYINQNYNFTFTASGGSGTGYTWTTKSVLPGSMGLTKAGVLYGLTSTAETVVLTITVTDSAKNTTSADFTLVINATVSQCTSDNQSSALSELHGVYTFTLNRRNLSTGQLFYTVGSFDADGPGTISNGVMDSNGPGFTAATRSTFTGTYTVGSDGRGRMDIAIPVSSSQTLKQSFCFALGSFSVIKNPKPPPATTYGAAGHAFVIEDDSSNVTSSGEFMAQVVNPANSMMQGSWTFGMTGRNHFPTLLPNGPDPRVAFAGYVNFDGLGAITGGEMDEVISNAVSGIVVTPTYRSKQTLGGTYSIPTPSTGFPTGRGTMSVTSDGVTFAQFVFYPYGGATATTNGVENLAAGLVVLETSVPVTGTTPVHPTWVGTGARRTSTTFSTTYLDGWSVASQWFVDNPGTTNESEGVGIDFDHWDGAGNFTYTGDRNAVSLKTAVSGKGTYTVDANGRFAVMVNGLCAPCGYLTGGNQGFGIYDSDNANFVLLEKQTPPVTFTPFQLSSFLGAYSFGNRGYSFAPQQTASGETVTRGDGNFAGTVDTDTMGKSEVDIAQTALATATGTSGTTGRFLYQPSSTTFPYAIYVIDSNNAVAIPLGGSGSVTDPLLRFIHQ</sequence>
<reference evidence="2" key="1">
    <citation type="submission" date="2023-03" db="EMBL/GenBank/DDBJ databases">
        <title>Edaphobacter sp.</title>
        <authorList>
            <person name="Huber K.J."/>
            <person name="Papendorf J."/>
            <person name="Pilke C."/>
            <person name="Bunk B."/>
            <person name="Sproeer C."/>
            <person name="Pester M."/>
        </authorList>
    </citation>
    <scope>NUCLEOTIDE SEQUENCE</scope>
    <source>
        <strain evidence="2">DSM 110680</strain>
    </source>
</reference>
<dbReference type="EMBL" id="CP121196">
    <property type="protein sequence ID" value="XBH17664.1"/>
    <property type="molecule type" value="Genomic_DNA"/>
</dbReference>
<dbReference type="AlphaFoldDB" id="A0AAU7DJY6"/>
<dbReference type="RefSeq" id="WP_348262889.1">
    <property type="nucleotide sequence ID" value="NZ_CP121196.1"/>
</dbReference>
<dbReference type="SUPFAM" id="SSF49313">
    <property type="entry name" value="Cadherin-like"/>
    <property type="match status" value="2"/>
</dbReference>
<evidence type="ECO:0000313" key="2">
    <source>
        <dbReference type="EMBL" id="XBH17664.1"/>
    </source>
</evidence>
<dbReference type="GO" id="GO:0005509">
    <property type="term" value="F:calcium ion binding"/>
    <property type="evidence" value="ECO:0007669"/>
    <property type="project" value="InterPro"/>
</dbReference>
<dbReference type="InterPro" id="IPR013783">
    <property type="entry name" value="Ig-like_fold"/>
</dbReference>
<accession>A0AAU7DJY6</accession>
<dbReference type="GO" id="GO:0016020">
    <property type="term" value="C:membrane"/>
    <property type="evidence" value="ECO:0007669"/>
    <property type="project" value="InterPro"/>
</dbReference>
<feature type="chain" id="PRO_5043470371" evidence="1">
    <location>
        <begin position="33"/>
        <end position="831"/>
    </location>
</feature>
<keyword evidence="1" id="KW-0732">Signal</keyword>
<organism evidence="2">
    <name type="scientific">Telmatobacter sp. DSM 110680</name>
    <dbReference type="NCBI Taxonomy" id="3036704"/>
    <lineage>
        <taxon>Bacteria</taxon>
        <taxon>Pseudomonadati</taxon>
        <taxon>Acidobacteriota</taxon>
        <taxon>Terriglobia</taxon>
        <taxon>Terriglobales</taxon>
        <taxon>Acidobacteriaceae</taxon>
        <taxon>Telmatobacter</taxon>
    </lineage>
</organism>
<dbReference type="InterPro" id="IPR015919">
    <property type="entry name" value="Cadherin-like_sf"/>
</dbReference>
<evidence type="ECO:0000256" key="1">
    <source>
        <dbReference type="SAM" id="SignalP"/>
    </source>
</evidence>
<feature type="signal peptide" evidence="1">
    <location>
        <begin position="1"/>
        <end position="32"/>
    </location>
</feature>
<gene>
    <name evidence="2" type="ORF">P8935_24255</name>
</gene>